<evidence type="ECO:0000313" key="2">
    <source>
        <dbReference type="EMBL" id="RCX03969.1"/>
    </source>
</evidence>
<dbReference type="Proteomes" id="UP000253517">
    <property type="component" value="Unassembled WGS sequence"/>
</dbReference>
<feature type="transmembrane region" description="Helical" evidence="1">
    <location>
        <begin position="41"/>
        <end position="61"/>
    </location>
</feature>
<keyword evidence="1" id="KW-0812">Transmembrane</keyword>
<comment type="caution">
    <text evidence="2">The sequence shown here is derived from an EMBL/GenBank/DDBJ whole genome shotgun (WGS) entry which is preliminary data.</text>
</comment>
<feature type="transmembrane region" description="Helical" evidence="1">
    <location>
        <begin position="12"/>
        <end position="29"/>
    </location>
</feature>
<dbReference type="EMBL" id="QPJS01000002">
    <property type="protein sequence ID" value="RCX03969.1"/>
    <property type="molecule type" value="Genomic_DNA"/>
</dbReference>
<keyword evidence="1" id="KW-0472">Membrane</keyword>
<keyword evidence="3" id="KW-1185">Reference proteome</keyword>
<proteinExistence type="predicted"/>
<reference evidence="2 3" key="1">
    <citation type="submission" date="2018-07" db="EMBL/GenBank/DDBJ databases">
        <title>Genomic Encyclopedia of Type Strains, Phase IV (KMG-IV): sequencing the most valuable type-strain genomes for metagenomic binning, comparative biology and taxonomic classification.</title>
        <authorList>
            <person name="Goeker M."/>
        </authorList>
    </citation>
    <scope>NUCLEOTIDE SEQUENCE [LARGE SCALE GENOMIC DNA]</scope>
    <source>
        <strain evidence="2 3">DSM 21410</strain>
    </source>
</reference>
<evidence type="ECO:0000313" key="3">
    <source>
        <dbReference type="Proteomes" id="UP000253517"/>
    </source>
</evidence>
<name>A0A369A405_9FLAO</name>
<organism evidence="2 3">
    <name type="scientific">Schleiferia thermophila</name>
    <dbReference type="NCBI Taxonomy" id="884107"/>
    <lineage>
        <taxon>Bacteria</taxon>
        <taxon>Pseudomonadati</taxon>
        <taxon>Bacteroidota</taxon>
        <taxon>Flavobacteriia</taxon>
        <taxon>Flavobacteriales</taxon>
        <taxon>Schleiferiaceae</taxon>
        <taxon>Schleiferia</taxon>
    </lineage>
</organism>
<evidence type="ECO:0000256" key="1">
    <source>
        <dbReference type="SAM" id="Phobius"/>
    </source>
</evidence>
<gene>
    <name evidence="2" type="ORF">DES35_102428</name>
</gene>
<accession>A0A369A405</accession>
<keyword evidence="1" id="KW-1133">Transmembrane helix</keyword>
<protein>
    <submittedName>
        <fullName evidence="2">Uncharacterized protein</fullName>
    </submittedName>
</protein>
<dbReference type="RefSeq" id="WP_037357516.1">
    <property type="nucleotide sequence ID" value="NZ_BHZF01000002.1"/>
</dbReference>
<dbReference type="AlphaFoldDB" id="A0A369A405"/>
<sequence>MIREKLKKKWLTHAITGLMLNGLGLSLLGEAILQKSTGESFLWIFTGTVALSLINAGISYVGTAVKYRVHLDNAIEYKRTRNRKGPGE</sequence>